<gene>
    <name evidence="3" type="ORF">XAT740_LOCUS33875</name>
</gene>
<organism evidence="3 4">
    <name type="scientific">Adineta ricciae</name>
    <name type="common">Rotifer</name>
    <dbReference type="NCBI Taxonomy" id="249248"/>
    <lineage>
        <taxon>Eukaryota</taxon>
        <taxon>Metazoa</taxon>
        <taxon>Spiralia</taxon>
        <taxon>Gnathifera</taxon>
        <taxon>Rotifera</taxon>
        <taxon>Eurotatoria</taxon>
        <taxon>Bdelloidea</taxon>
        <taxon>Adinetida</taxon>
        <taxon>Adinetidae</taxon>
        <taxon>Adineta</taxon>
    </lineage>
</organism>
<dbReference type="EMBL" id="CAJNOR010003269">
    <property type="protein sequence ID" value="CAF1396082.1"/>
    <property type="molecule type" value="Genomic_DNA"/>
</dbReference>
<dbReference type="AlphaFoldDB" id="A0A815KI94"/>
<accession>A0A815KI94</accession>
<feature type="transmembrane region" description="Helical" evidence="2">
    <location>
        <begin position="143"/>
        <end position="165"/>
    </location>
</feature>
<dbReference type="Proteomes" id="UP000663828">
    <property type="component" value="Unassembled WGS sequence"/>
</dbReference>
<proteinExistence type="predicted"/>
<evidence type="ECO:0000256" key="2">
    <source>
        <dbReference type="SAM" id="Phobius"/>
    </source>
</evidence>
<comment type="caution">
    <text evidence="3">The sequence shown here is derived from an EMBL/GenBank/DDBJ whole genome shotgun (WGS) entry which is preliminary data.</text>
</comment>
<evidence type="ECO:0000313" key="4">
    <source>
        <dbReference type="Proteomes" id="UP000663828"/>
    </source>
</evidence>
<keyword evidence="2" id="KW-0472">Membrane</keyword>
<protein>
    <submittedName>
        <fullName evidence="3">Uncharacterized protein</fullName>
    </submittedName>
</protein>
<feature type="region of interest" description="Disordered" evidence="1">
    <location>
        <begin position="1"/>
        <end position="34"/>
    </location>
</feature>
<reference evidence="3" key="1">
    <citation type="submission" date="2021-02" db="EMBL/GenBank/DDBJ databases">
        <authorList>
            <person name="Nowell W R."/>
        </authorList>
    </citation>
    <scope>NUCLEOTIDE SEQUENCE</scope>
</reference>
<evidence type="ECO:0000256" key="1">
    <source>
        <dbReference type="SAM" id="MobiDB-lite"/>
    </source>
</evidence>
<keyword evidence="2" id="KW-0812">Transmembrane</keyword>
<keyword evidence="4" id="KW-1185">Reference proteome</keyword>
<name>A0A815KI94_ADIRI</name>
<evidence type="ECO:0000313" key="3">
    <source>
        <dbReference type="EMBL" id="CAF1396082.1"/>
    </source>
</evidence>
<keyword evidence="2" id="KW-1133">Transmembrane helix</keyword>
<sequence>MQPIHMSASSSYSTLERSRNTNKVNRSRAIHSRSAQSSINLRTIHLHPSIQQKLSQADHDVIRIESALLSSDYSYAHISQSIMTRTNDLINRIGGGDELFPPDCFVKQASAITIPHDHNNQYLTLEHVPICTRSMNQLTAIQTVLLSLIVFLLAVLLCLSIIFFLV</sequence>